<evidence type="ECO:0000256" key="2">
    <source>
        <dbReference type="ARBA" id="ARBA00007779"/>
    </source>
</evidence>
<protein>
    <recommendedName>
        <fullName evidence="15">CSC1/OSCA1-like 7TM region domain-containing protein</fullName>
    </recommendedName>
</protein>
<evidence type="ECO:0000259" key="10">
    <source>
        <dbReference type="Pfam" id="PF12621"/>
    </source>
</evidence>
<evidence type="ECO:0000256" key="7">
    <source>
        <dbReference type="SAM" id="MobiDB-lite"/>
    </source>
</evidence>
<evidence type="ECO:0000259" key="11">
    <source>
        <dbReference type="Pfam" id="PF13967"/>
    </source>
</evidence>
<evidence type="ECO:0000313" key="13">
    <source>
        <dbReference type="EMBL" id="CAG7989717.1"/>
    </source>
</evidence>
<proteinExistence type="inferred from homology"/>
<organism evidence="13 14">
    <name type="scientific">Penicillium nalgiovense</name>
    <dbReference type="NCBI Taxonomy" id="60175"/>
    <lineage>
        <taxon>Eukaryota</taxon>
        <taxon>Fungi</taxon>
        <taxon>Dikarya</taxon>
        <taxon>Ascomycota</taxon>
        <taxon>Pezizomycotina</taxon>
        <taxon>Eurotiomycetes</taxon>
        <taxon>Eurotiomycetidae</taxon>
        <taxon>Eurotiales</taxon>
        <taxon>Aspergillaceae</taxon>
        <taxon>Penicillium</taxon>
    </lineage>
</organism>
<feature type="domain" description="10TM putative phosphate transporter extracellular tail" evidence="10">
    <location>
        <begin position="1257"/>
        <end position="1328"/>
    </location>
</feature>
<sequence length="1337" mass="150605">MHCHIFNSWANHRSFPFPLFPPPKPWKLQSYRTPDVIVSPIGAPTIPPIIPVRQRLEFLHTASSIFAPLTSLTKRLFKDPSSTLLALVPHSADQVGALRSDYFQYPSVPTTRSRNASCCDSFFDTPFAILASPFPSAIPELIVMASGLEEALEHTGGHGRTAEGVSISTFLASLATAITVFVVEFLLFLLLKGKLTRIYQPRTYLVPDRERTTPSPPGLFRWIGPVFRTSSSEFIQKCGLDAYFFLRYLRMLLKIFLPLGLVILPVLLPINRIGGKGQTYQHGNSGNKYSVTGLDQLAWGNVTPEHTNRYWAHLVMAVIAIIYVCFVFFDELRNYIRLRQAYLTSPQHRLRASATTVLVTSIPPDWLNMDALDRLFDVFPGGVRNIWLNRNFDDLNEKVKARNDIALRLESAETDLIAKCKKAQLKRAKAEAKKAGKSQSSAEKQEQKAAEKRASQMAMGPGVSSGNPHQAHTVQETLHGQPEEKRSEDGPLRVFDPAFAAAGAVGQGVGKLGKTVLGGFKKVEHGLEKPLTRTGGFVATTDNVLPPRSNTPPGPGQSATADNPPPCASASPAPEPLASDATRCRHPTTSPKPPFWRRKSSHTKSQGVLEADEYPLTAPETPATDAPHRDFKNPDKNEKDEHGRKEGDKMEGEEYPIAYNKNFENEDYGEPLWKEYIRPKDRDTMRLPIFGWSWMPSIWLLGKKVDTIDYCRKELARLNLEIEVDQQHPERFPLMNSAFIQFNHQVAAHMACQSVSHHLPKQMAPRVVEISPDDVIWDNMSIKWWERYLRSFGIITLVSAMVVGWAFPVAFTGLLSQLAYLEGAFPWLAWLGKLPDWLISAVQGILPALCLAILMALLPLILRFLSRTQGLFTGMSIELTVQNYYFAFLFVQLFLVVTIASSFSTIIENVTDVTSWPQLLAVNIPKSSNYFFSYMILQAMSVSAGALVQIFGLVSWFILAPILDATARKKWARTTNLNQMQWGTFFPVYTTLASIGLIYCVVAPLILVFNVITFGLFWFVYRYNTLYVTKFRFDTGGLLFPRAINQLFTGIYVMEVCLIGLFFLVRDANDDVACEGQAICMIVVLILTAGYQILLNEAFSPLIRYLPITLEDEAIRRDDEFRRAQHARLGLPLDDDDDEDGDVERTLAKREHQEREHGEEIRENIELKPLETNFSGQKRQNSDLLSTPKLGDKRPSWASNSSNRKSKYYGQNSLNSTPTLRDMREKMAQDTEAQGPAPNTVGQALFAGIHDELEDLTPDERDQLVQRAFQHEALRAKRPVIWIPRDDLGVSDDEVYRTQRFSKHIWISNEYQALDGKCRTIFSRSPPDFSEVDLIQL</sequence>
<feature type="compositionally biased region" description="Polar residues" evidence="7">
    <location>
        <begin position="464"/>
        <end position="478"/>
    </location>
</feature>
<dbReference type="InterPro" id="IPR022257">
    <property type="entry name" value="PHM7_ext"/>
</dbReference>
<keyword evidence="5 8" id="KW-1133">Transmembrane helix</keyword>
<feature type="domain" description="CSC1/OSCA1-like 7TM region" evidence="9">
    <location>
        <begin position="790"/>
        <end position="1062"/>
    </location>
</feature>
<feature type="transmembrane region" description="Helical" evidence="8">
    <location>
        <begin position="170"/>
        <end position="191"/>
    </location>
</feature>
<name>A0A9W4MPI6_PENNA</name>
<keyword evidence="6 8" id="KW-0472">Membrane</keyword>
<evidence type="ECO:0000259" key="12">
    <source>
        <dbReference type="Pfam" id="PF14703"/>
    </source>
</evidence>
<evidence type="ECO:0000256" key="3">
    <source>
        <dbReference type="ARBA" id="ARBA00022448"/>
    </source>
</evidence>
<evidence type="ECO:0000256" key="5">
    <source>
        <dbReference type="ARBA" id="ARBA00022989"/>
    </source>
</evidence>
<gene>
    <name evidence="13" type="ORF">PNAL_LOCUS1561</name>
</gene>
<feature type="transmembrane region" description="Helical" evidence="8">
    <location>
        <begin position="837"/>
        <end position="862"/>
    </location>
</feature>
<feature type="compositionally biased region" description="Basic and acidic residues" evidence="7">
    <location>
        <begin position="1149"/>
        <end position="1169"/>
    </location>
</feature>
<feature type="transmembrane region" description="Helical" evidence="8">
    <location>
        <begin position="883"/>
        <end position="907"/>
    </location>
</feature>
<dbReference type="InterPro" id="IPR045122">
    <property type="entry name" value="Csc1-like"/>
</dbReference>
<feature type="compositionally biased region" description="Low complexity" evidence="7">
    <location>
        <begin position="568"/>
        <end position="581"/>
    </location>
</feature>
<feature type="region of interest" description="Disordered" evidence="7">
    <location>
        <begin position="431"/>
        <end position="490"/>
    </location>
</feature>
<evidence type="ECO:0000256" key="6">
    <source>
        <dbReference type="ARBA" id="ARBA00023136"/>
    </source>
</evidence>
<dbReference type="PANTHER" id="PTHR13018:SF20">
    <property type="entry name" value="SPORULATION-SPECIFIC PROTEIN 75"/>
    <property type="match status" value="1"/>
</dbReference>
<feature type="transmembrane region" description="Helical" evidence="8">
    <location>
        <begin position="310"/>
        <end position="329"/>
    </location>
</feature>
<evidence type="ECO:0000256" key="8">
    <source>
        <dbReference type="SAM" id="Phobius"/>
    </source>
</evidence>
<dbReference type="Proteomes" id="UP001153461">
    <property type="component" value="Unassembled WGS sequence"/>
</dbReference>
<feature type="transmembrane region" description="Helical" evidence="8">
    <location>
        <begin position="1044"/>
        <end position="1064"/>
    </location>
</feature>
<feature type="domain" description="CSC1/OSCA1-like cytosolic" evidence="12">
    <location>
        <begin position="695"/>
        <end position="779"/>
    </location>
</feature>
<comment type="caution">
    <text evidence="13">The sequence shown here is derived from an EMBL/GenBank/DDBJ whole genome shotgun (WGS) entry which is preliminary data.</text>
</comment>
<dbReference type="OrthoDB" id="1076608at2759"/>
<dbReference type="InterPro" id="IPR003864">
    <property type="entry name" value="CSC1/OSCA1-like_7TM"/>
</dbReference>
<keyword evidence="4 8" id="KW-0812">Transmembrane</keyword>
<evidence type="ECO:0008006" key="15">
    <source>
        <dbReference type="Google" id="ProtNLM"/>
    </source>
</evidence>
<evidence type="ECO:0000259" key="9">
    <source>
        <dbReference type="Pfam" id="PF02714"/>
    </source>
</evidence>
<keyword evidence="3" id="KW-0813">Transport</keyword>
<dbReference type="GO" id="GO:0005886">
    <property type="term" value="C:plasma membrane"/>
    <property type="evidence" value="ECO:0007669"/>
    <property type="project" value="TreeGrafter"/>
</dbReference>
<feature type="transmembrane region" description="Helical" evidence="8">
    <location>
        <begin position="1005"/>
        <end position="1023"/>
    </location>
</feature>
<feature type="region of interest" description="Disordered" evidence="7">
    <location>
        <begin position="1149"/>
        <end position="1217"/>
    </location>
</feature>
<feature type="transmembrane region" description="Helical" evidence="8">
    <location>
        <begin position="792"/>
        <end position="817"/>
    </location>
</feature>
<feature type="compositionally biased region" description="Polar residues" evidence="7">
    <location>
        <begin position="1172"/>
        <end position="1185"/>
    </location>
</feature>
<dbReference type="GO" id="GO:0005227">
    <property type="term" value="F:calcium-activated cation channel activity"/>
    <property type="evidence" value="ECO:0007669"/>
    <property type="project" value="InterPro"/>
</dbReference>
<comment type="subcellular location">
    <subcellularLocation>
        <location evidence="1">Membrane</location>
        <topology evidence="1">Multi-pass membrane protein</topology>
    </subcellularLocation>
</comment>
<dbReference type="InterPro" id="IPR027815">
    <property type="entry name" value="CSC1/OSCA1-like_cyt"/>
</dbReference>
<dbReference type="Pfam" id="PF12621">
    <property type="entry name" value="PHM7_ext"/>
    <property type="match status" value="1"/>
</dbReference>
<feature type="compositionally biased region" description="Polar residues" evidence="7">
    <location>
        <begin position="1197"/>
        <end position="1217"/>
    </location>
</feature>
<feature type="transmembrane region" description="Helical" evidence="8">
    <location>
        <begin position="251"/>
        <end position="270"/>
    </location>
</feature>
<comment type="similarity">
    <text evidence="2">Belongs to the CSC1 (TC 1.A.17) family.</text>
</comment>
<evidence type="ECO:0000256" key="1">
    <source>
        <dbReference type="ARBA" id="ARBA00004141"/>
    </source>
</evidence>
<evidence type="ECO:0000256" key="4">
    <source>
        <dbReference type="ARBA" id="ARBA00022692"/>
    </source>
</evidence>
<feature type="compositionally biased region" description="Basic and acidic residues" evidence="7">
    <location>
        <begin position="443"/>
        <end position="454"/>
    </location>
</feature>
<accession>A0A9W4MPI6</accession>
<feature type="compositionally biased region" description="Basic and acidic residues" evidence="7">
    <location>
        <begin position="626"/>
        <end position="652"/>
    </location>
</feature>
<dbReference type="EMBL" id="CAJVNV010000044">
    <property type="protein sequence ID" value="CAG7989717.1"/>
    <property type="molecule type" value="Genomic_DNA"/>
</dbReference>
<dbReference type="Pfam" id="PF13967">
    <property type="entry name" value="RSN1_TM"/>
    <property type="match status" value="1"/>
</dbReference>
<feature type="transmembrane region" description="Helical" evidence="8">
    <location>
        <begin position="935"/>
        <end position="959"/>
    </location>
</feature>
<dbReference type="PANTHER" id="PTHR13018">
    <property type="entry name" value="PROBABLE MEMBRANE PROTEIN DUF221-RELATED"/>
    <property type="match status" value="1"/>
</dbReference>
<feature type="domain" description="CSC1/OSCA1-like cytosolic" evidence="12">
    <location>
        <begin position="355"/>
        <end position="433"/>
    </location>
</feature>
<dbReference type="InterPro" id="IPR032880">
    <property type="entry name" value="CSC1/OSCA1-like_N"/>
</dbReference>
<evidence type="ECO:0000313" key="14">
    <source>
        <dbReference type="Proteomes" id="UP001153461"/>
    </source>
</evidence>
<reference evidence="13" key="1">
    <citation type="submission" date="2021-07" db="EMBL/GenBank/DDBJ databases">
        <authorList>
            <person name="Branca A.L. A."/>
        </authorList>
    </citation>
    <scope>NUCLEOTIDE SEQUENCE</scope>
</reference>
<dbReference type="Pfam" id="PF02714">
    <property type="entry name" value="RSN1_7TM"/>
    <property type="match status" value="1"/>
</dbReference>
<feature type="compositionally biased region" description="Basic and acidic residues" evidence="7">
    <location>
        <begin position="481"/>
        <end position="490"/>
    </location>
</feature>
<feature type="domain" description="CSC1/OSCA1-like N-terminal transmembrane" evidence="11">
    <location>
        <begin position="170"/>
        <end position="331"/>
    </location>
</feature>
<dbReference type="Pfam" id="PF14703">
    <property type="entry name" value="PHM7_cyt"/>
    <property type="match status" value="2"/>
</dbReference>
<feature type="transmembrane region" description="Helical" evidence="8">
    <location>
        <begin position="1076"/>
        <end position="1095"/>
    </location>
</feature>
<feature type="region of interest" description="Disordered" evidence="7">
    <location>
        <begin position="533"/>
        <end position="653"/>
    </location>
</feature>